<gene>
    <name evidence="1" type="primary">g5937</name>
    <name evidence="1" type="ORF">VP750_LOCUS5082</name>
</gene>
<proteinExistence type="predicted"/>
<reference evidence="1 2" key="1">
    <citation type="submission" date="2024-06" db="EMBL/GenBank/DDBJ databases">
        <authorList>
            <person name="Kraege A."/>
            <person name="Thomma B."/>
        </authorList>
    </citation>
    <scope>NUCLEOTIDE SEQUENCE [LARGE SCALE GENOMIC DNA]</scope>
</reference>
<evidence type="ECO:0000313" key="1">
    <source>
        <dbReference type="EMBL" id="CAL5223423.1"/>
    </source>
</evidence>
<protein>
    <submittedName>
        <fullName evidence="1">G5937 protein</fullName>
    </submittedName>
</protein>
<dbReference type="Proteomes" id="UP001497392">
    <property type="component" value="Unassembled WGS sequence"/>
</dbReference>
<keyword evidence="2" id="KW-1185">Reference proteome</keyword>
<organism evidence="1 2">
    <name type="scientific">Coccomyxa viridis</name>
    <dbReference type="NCBI Taxonomy" id="1274662"/>
    <lineage>
        <taxon>Eukaryota</taxon>
        <taxon>Viridiplantae</taxon>
        <taxon>Chlorophyta</taxon>
        <taxon>core chlorophytes</taxon>
        <taxon>Trebouxiophyceae</taxon>
        <taxon>Trebouxiophyceae incertae sedis</taxon>
        <taxon>Coccomyxaceae</taxon>
        <taxon>Coccomyxa</taxon>
    </lineage>
</organism>
<sequence length="90" mass="9916">MSLISSIAHSSLRRISCSLSAIAGADTADRAQQRVDSAIGLPGSSFVVYIPLDSKASPRDPAKHARREGYWGGNWHMGKWRRHVREQDGK</sequence>
<name>A0ABP1FZ09_9CHLO</name>
<dbReference type="EMBL" id="CAXHTA020000008">
    <property type="protein sequence ID" value="CAL5223423.1"/>
    <property type="molecule type" value="Genomic_DNA"/>
</dbReference>
<accession>A0ABP1FZ09</accession>
<comment type="caution">
    <text evidence="1">The sequence shown here is derived from an EMBL/GenBank/DDBJ whole genome shotgun (WGS) entry which is preliminary data.</text>
</comment>
<evidence type="ECO:0000313" key="2">
    <source>
        <dbReference type="Proteomes" id="UP001497392"/>
    </source>
</evidence>